<dbReference type="CDD" id="cd00093">
    <property type="entry name" value="HTH_XRE"/>
    <property type="match status" value="1"/>
</dbReference>
<evidence type="ECO:0000256" key="1">
    <source>
        <dbReference type="ARBA" id="ARBA00023125"/>
    </source>
</evidence>
<dbReference type="Pfam" id="PF07883">
    <property type="entry name" value="Cupin_2"/>
    <property type="match status" value="1"/>
</dbReference>
<dbReference type="SMART" id="SM00530">
    <property type="entry name" value="HTH_XRE"/>
    <property type="match status" value="1"/>
</dbReference>
<dbReference type="Gene3D" id="1.10.260.40">
    <property type="entry name" value="lambda repressor-like DNA-binding domains"/>
    <property type="match status" value="1"/>
</dbReference>
<dbReference type="InterPro" id="IPR014710">
    <property type="entry name" value="RmlC-like_jellyroll"/>
</dbReference>
<sequence>MDEQIKQIAERIRGLRDALDLSVEEMAAQCGLGIEQYQLMESGEGDISVSMLQQVARHFDIPLDVLMFGEEPKMSSYFLTRWGTGVSVERTKAYKYQALASGFKARKADPFLVTVEPKPEDTPMFYNTHRGQEFNLVIEGRMLLSINGKELVLEAGDSLYFDSSLPHGMKALDGKAVKFLAVVMS</sequence>
<keyword evidence="1" id="KW-0238">DNA-binding</keyword>
<dbReference type="CDD" id="cd02209">
    <property type="entry name" value="cupin_XRE_C"/>
    <property type="match status" value="1"/>
</dbReference>
<accession>A0ABT4PGG2</accession>
<dbReference type="PROSITE" id="PS50943">
    <property type="entry name" value="HTH_CROC1"/>
    <property type="match status" value="1"/>
</dbReference>
<dbReference type="InterPro" id="IPR050807">
    <property type="entry name" value="TransReg_Diox_bact_type"/>
</dbReference>
<dbReference type="RefSeq" id="WP_178266060.1">
    <property type="nucleotide sequence ID" value="NZ_JAPZVM010000003.1"/>
</dbReference>
<dbReference type="SUPFAM" id="SSF51182">
    <property type="entry name" value="RmlC-like cupins"/>
    <property type="match status" value="1"/>
</dbReference>
<evidence type="ECO:0000259" key="2">
    <source>
        <dbReference type="PROSITE" id="PS50943"/>
    </source>
</evidence>
<evidence type="ECO:0000313" key="3">
    <source>
        <dbReference type="EMBL" id="MCZ8372128.1"/>
    </source>
</evidence>
<comment type="caution">
    <text evidence="3">The sequence shown here is derived from an EMBL/GenBank/DDBJ whole genome shotgun (WGS) entry which is preliminary data.</text>
</comment>
<name>A0ABT4PGG2_9BACT</name>
<dbReference type="SUPFAM" id="SSF47413">
    <property type="entry name" value="lambda repressor-like DNA-binding domains"/>
    <property type="match status" value="1"/>
</dbReference>
<reference evidence="3" key="1">
    <citation type="submission" date="2022-12" db="EMBL/GenBank/DDBJ databases">
        <title>Phocaeicola acetigenes sp. nov., isolated feces from a healthy human.</title>
        <authorList>
            <person name="Do H."/>
            <person name="Ha Y.B."/>
            <person name="Kim J.-S."/>
            <person name="Suh M.K."/>
            <person name="Kim H.S."/>
            <person name="Lee J.-S."/>
        </authorList>
    </citation>
    <scope>NUCLEOTIDE SEQUENCE</scope>
    <source>
        <strain evidence="3">KGMB11183</strain>
    </source>
</reference>
<dbReference type="PANTHER" id="PTHR46797">
    <property type="entry name" value="HTH-TYPE TRANSCRIPTIONAL REGULATOR"/>
    <property type="match status" value="1"/>
</dbReference>
<dbReference type="Pfam" id="PF01381">
    <property type="entry name" value="HTH_3"/>
    <property type="match status" value="1"/>
</dbReference>
<dbReference type="InterPro" id="IPR013096">
    <property type="entry name" value="Cupin_2"/>
</dbReference>
<dbReference type="Proteomes" id="UP001141933">
    <property type="component" value="Unassembled WGS sequence"/>
</dbReference>
<protein>
    <submittedName>
        <fullName evidence="3">XRE family transcriptional regulator</fullName>
    </submittedName>
</protein>
<feature type="domain" description="HTH cro/C1-type" evidence="2">
    <location>
        <begin position="12"/>
        <end position="66"/>
    </location>
</feature>
<organism evidence="3 4">
    <name type="scientific">Phocaeicola acetigenes</name>
    <dbReference type="NCBI Taxonomy" id="3016083"/>
    <lineage>
        <taxon>Bacteria</taxon>
        <taxon>Pseudomonadati</taxon>
        <taxon>Bacteroidota</taxon>
        <taxon>Bacteroidia</taxon>
        <taxon>Bacteroidales</taxon>
        <taxon>Bacteroidaceae</taxon>
        <taxon>Phocaeicola</taxon>
    </lineage>
</organism>
<gene>
    <name evidence="3" type="ORF">O6P32_05305</name>
</gene>
<dbReference type="InterPro" id="IPR001387">
    <property type="entry name" value="Cro/C1-type_HTH"/>
</dbReference>
<keyword evidence="4" id="KW-1185">Reference proteome</keyword>
<dbReference type="EMBL" id="JAPZVM010000003">
    <property type="protein sequence ID" value="MCZ8372128.1"/>
    <property type="molecule type" value="Genomic_DNA"/>
</dbReference>
<evidence type="ECO:0000313" key="4">
    <source>
        <dbReference type="Proteomes" id="UP001141933"/>
    </source>
</evidence>
<dbReference type="InterPro" id="IPR011051">
    <property type="entry name" value="RmlC_Cupin_sf"/>
</dbReference>
<dbReference type="InterPro" id="IPR010982">
    <property type="entry name" value="Lambda_DNA-bd_dom_sf"/>
</dbReference>
<dbReference type="PANTHER" id="PTHR46797:SF19">
    <property type="entry name" value="BLL2473 PROTEIN"/>
    <property type="match status" value="1"/>
</dbReference>
<proteinExistence type="predicted"/>
<dbReference type="Gene3D" id="2.60.120.10">
    <property type="entry name" value="Jelly Rolls"/>
    <property type="match status" value="1"/>
</dbReference>